<proteinExistence type="predicted"/>
<dbReference type="SUPFAM" id="SSF55729">
    <property type="entry name" value="Acyl-CoA N-acyltransferases (Nat)"/>
    <property type="match status" value="1"/>
</dbReference>
<protein>
    <submittedName>
        <fullName evidence="2">N-acetyltransferase</fullName>
    </submittedName>
</protein>
<evidence type="ECO:0000313" key="3">
    <source>
        <dbReference type="Proteomes" id="UP000605427"/>
    </source>
</evidence>
<reference evidence="3" key="1">
    <citation type="journal article" date="2019" name="Int. J. Syst. Evol. Microbiol.">
        <title>The Global Catalogue of Microorganisms (GCM) 10K type strain sequencing project: providing services to taxonomists for standard genome sequencing and annotation.</title>
        <authorList>
            <consortium name="The Broad Institute Genomics Platform"/>
            <consortium name="The Broad Institute Genome Sequencing Center for Infectious Disease"/>
            <person name="Wu L."/>
            <person name="Ma J."/>
        </authorList>
    </citation>
    <scope>NUCLEOTIDE SEQUENCE [LARGE SCALE GENOMIC DNA]</scope>
    <source>
        <strain evidence="3">CCM 8702</strain>
    </source>
</reference>
<dbReference type="Pfam" id="PF13673">
    <property type="entry name" value="Acetyltransf_10"/>
    <property type="match status" value="1"/>
</dbReference>
<keyword evidence="3" id="KW-1185">Reference proteome</keyword>
<dbReference type="PROSITE" id="PS51186">
    <property type="entry name" value="GNAT"/>
    <property type="match status" value="1"/>
</dbReference>
<dbReference type="InterPro" id="IPR000182">
    <property type="entry name" value="GNAT_dom"/>
</dbReference>
<comment type="caution">
    <text evidence="2">The sequence shown here is derived from an EMBL/GenBank/DDBJ whole genome shotgun (WGS) entry which is preliminary data.</text>
</comment>
<dbReference type="EMBL" id="BMDD01000006">
    <property type="protein sequence ID" value="GGH86004.1"/>
    <property type="molecule type" value="Genomic_DNA"/>
</dbReference>
<evidence type="ECO:0000313" key="2">
    <source>
        <dbReference type="EMBL" id="GGH86004.1"/>
    </source>
</evidence>
<dbReference type="Proteomes" id="UP000605427">
    <property type="component" value="Unassembled WGS sequence"/>
</dbReference>
<dbReference type="RefSeq" id="WP_172246615.1">
    <property type="nucleotide sequence ID" value="NZ_BMDD01000006.1"/>
</dbReference>
<sequence length="154" mass="17115">MKLPESIRLLAAEPSDADRLAELRAEALFESLNQLGRYSEQGVRERFHRSFDPAFTRIIETDGEFAGCIALKPAENGYLLEHFYLRQETRGGGVGAEVLGRVLAEAASADPAAAVRLNVLQGSAARRLYERFGFETESEDEIDVFMILHPETEA</sequence>
<gene>
    <name evidence="2" type="ORF">GCM10007362_44760</name>
</gene>
<accession>A0ABQ2A4N6</accession>
<evidence type="ECO:0000259" key="1">
    <source>
        <dbReference type="PROSITE" id="PS51186"/>
    </source>
</evidence>
<feature type="domain" description="N-acetyltransferase" evidence="1">
    <location>
        <begin position="7"/>
        <end position="151"/>
    </location>
</feature>
<dbReference type="Gene3D" id="3.40.630.30">
    <property type="match status" value="1"/>
</dbReference>
<dbReference type="InterPro" id="IPR016181">
    <property type="entry name" value="Acyl_CoA_acyltransferase"/>
</dbReference>
<name>A0ABQ2A4N6_9BACL</name>
<organism evidence="2 3">
    <name type="scientific">Saccharibacillus endophyticus</name>
    <dbReference type="NCBI Taxonomy" id="2060666"/>
    <lineage>
        <taxon>Bacteria</taxon>
        <taxon>Bacillati</taxon>
        <taxon>Bacillota</taxon>
        <taxon>Bacilli</taxon>
        <taxon>Bacillales</taxon>
        <taxon>Paenibacillaceae</taxon>
        <taxon>Saccharibacillus</taxon>
    </lineage>
</organism>